<evidence type="ECO:0008006" key="3">
    <source>
        <dbReference type="Google" id="ProtNLM"/>
    </source>
</evidence>
<reference evidence="1 2" key="1">
    <citation type="journal article" date="2003" name="Nature">
        <title>Genome divergence in two Prochlorococcus ecotypes reflects oceanic niche differentiation.</title>
        <authorList>
            <person name="Rocap G."/>
            <person name="Larimer F.W."/>
            <person name="Lamerdin J.E."/>
            <person name="Malfatti S."/>
            <person name="Chain P."/>
            <person name="Ahlgren N.A."/>
            <person name="Arellano A."/>
            <person name="Coleman M."/>
            <person name="Hauser L."/>
            <person name="Hess W.R."/>
            <person name="Johnson Z.I."/>
            <person name="Land M.L."/>
            <person name="Lindell D."/>
            <person name="Post A.F."/>
            <person name="Regala W."/>
            <person name="Shah M."/>
            <person name="Shaw S.L."/>
            <person name="Steglich C."/>
            <person name="Sullivan M.B."/>
            <person name="Ting C.S."/>
            <person name="Tolonen A."/>
            <person name="Webb E.A."/>
            <person name="Zinser E.R."/>
            <person name="Chisholm S.W."/>
        </authorList>
    </citation>
    <scope>NUCLEOTIDE SEQUENCE [LARGE SCALE GENOMIC DNA]</scope>
    <source>
        <strain evidence="2">MIT 9313</strain>
    </source>
</reference>
<dbReference type="HOGENOM" id="CLU_927063_0_0_3"/>
<accession>Q7V5J0</accession>
<dbReference type="KEGG" id="pmt:PMT_1570"/>
<dbReference type="EMBL" id="BX548175">
    <property type="protein sequence ID" value="CAE21745.1"/>
    <property type="molecule type" value="Genomic_DNA"/>
</dbReference>
<organism evidence="1 2">
    <name type="scientific">Prochlorococcus marinus (strain MIT 9313)</name>
    <dbReference type="NCBI Taxonomy" id="74547"/>
    <lineage>
        <taxon>Bacteria</taxon>
        <taxon>Bacillati</taxon>
        <taxon>Cyanobacteriota</taxon>
        <taxon>Cyanophyceae</taxon>
        <taxon>Synechococcales</taxon>
        <taxon>Prochlorococcaceae</taxon>
        <taxon>Prochlorococcus</taxon>
    </lineage>
</organism>
<dbReference type="SUPFAM" id="SSF48613">
    <property type="entry name" value="Heme oxygenase-like"/>
    <property type="match status" value="1"/>
</dbReference>
<dbReference type="DNASU" id="1728314"/>
<dbReference type="Gene3D" id="1.20.910.10">
    <property type="entry name" value="Heme oxygenase-like"/>
    <property type="match status" value="1"/>
</dbReference>
<gene>
    <name evidence="1" type="ordered locus">PMT_1570</name>
</gene>
<name>Q7V5J0_PROMM</name>
<protein>
    <recommendedName>
        <fullName evidence="3">Iron-containing redox enzyme family protein</fullName>
    </recommendedName>
</protein>
<dbReference type="Pfam" id="PF14518">
    <property type="entry name" value="Haem_oxygenas_2"/>
    <property type="match status" value="1"/>
</dbReference>
<dbReference type="Proteomes" id="UP000001423">
    <property type="component" value="Chromosome"/>
</dbReference>
<evidence type="ECO:0000313" key="2">
    <source>
        <dbReference type="Proteomes" id="UP000001423"/>
    </source>
</evidence>
<dbReference type="AlphaFoldDB" id="Q7V5J0"/>
<proteinExistence type="predicted"/>
<sequence length="300" mass="34455">MIRSPIAPPTKDLLKMTTTTIIPTKKFTISEHLASRPQETLQRLALQEKSISSATDARLQKEASDLNDYEENHCTEFTKCILNHMLGLHSEFNDYVSAELFAGRVNTKGYSSYLKQAWYHTSFTPTFEKLFGERLCDYIRSNQGGSFEKGNKFLMLVEKDIDEEEGHELWALRDLSDLGVNHVDPYTDVLPETKALVSSQFDRLSRLEFKGFLGYSFYLEYWVAKYSAMQLQLMEEYGIGGTSKRFIHNHSVVDQGHAKDNLELLNYLITSEDDCKQVIEHMDVAHALYFGMAKQAFSIR</sequence>
<keyword evidence="2" id="KW-1185">Reference proteome</keyword>
<evidence type="ECO:0000313" key="1">
    <source>
        <dbReference type="EMBL" id="CAE21745.1"/>
    </source>
</evidence>
<dbReference type="InterPro" id="IPR016084">
    <property type="entry name" value="Haem_Oase-like_multi-hlx"/>
</dbReference>